<dbReference type="RefSeq" id="WP_026398658.1">
    <property type="nucleotide sequence ID" value="NZ_AUBI01000015.1"/>
</dbReference>
<dbReference type="STRING" id="1120919.GCA_000429165_03112"/>
<reference evidence="1 2" key="1">
    <citation type="submission" date="2019-07" db="EMBL/GenBank/DDBJ databases">
        <title>Whole genome shotgun sequence of Acetobacter nitrogenifigens NBRC 105050.</title>
        <authorList>
            <person name="Hosoyama A."/>
            <person name="Uohara A."/>
            <person name="Ohji S."/>
            <person name="Ichikawa N."/>
        </authorList>
    </citation>
    <scope>NUCLEOTIDE SEQUENCE [LARGE SCALE GENOMIC DNA]</scope>
    <source>
        <strain evidence="1 2">NBRC 105050</strain>
    </source>
</reference>
<dbReference type="Proteomes" id="UP000321635">
    <property type="component" value="Unassembled WGS sequence"/>
</dbReference>
<dbReference type="OrthoDB" id="9906567at2"/>
<evidence type="ECO:0000313" key="1">
    <source>
        <dbReference type="EMBL" id="GEN61119.1"/>
    </source>
</evidence>
<dbReference type="EMBL" id="BJYF01000026">
    <property type="protein sequence ID" value="GEN61119.1"/>
    <property type="molecule type" value="Genomic_DNA"/>
</dbReference>
<accession>A0A511XDU0</accession>
<proteinExistence type="predicted"/>
<organism evidence="1 2">
    <name type="scientific">Acetobacter nitrogenifigens DSM 23921 = NBRC 105050</name>
    <dbReference type="NCBI Taxonomy" id="1120919"/>
    <lineage>
        <taxon>Bacteria</taxon>
        <taxon>Pseudomonadati</taxon>
        <taxon>Pseudomonadota</taxon>
        <taxon>Alphaproteobacteria</taxon>
        <taxon>Acetobacterales</taxon>
        <taxon>Acetobacteraceae</taxon>
        <taxon>Acetobacter</taxon>
    </lineage>
</organism>
<dbReference type="AlphaFoldDB" id="A0A511XDU0"/>
<sequence>MQNGHNEFATPRVVSPILAGLPPAVQATAEAMRRQAIWMRQSERMASQRHDEKTAKMFRDHAEDAEAHLEVYLLPFVITRDIAVADLPANVVRFPRAQP</sequence>
<comment type="caution">
    <text evidence="1">The sequence shown here is derived from an EMBL/GenBank/DDBJ whole genome shotgun (WGS) entry which is preliminary data.</text>
</comment>
<name>A0A511XDU0_9PROT</name>
<keyword evidence="2" id="KW-1185">Reference proteome</keyword>
<gene>
    <name evidence="1" type="ORF">ANI02nite_30030</name>
</gene>
<protein>
    <submittedName>
        <fullName evidence="1">Uncharacterized protein</fullName>
    </submittedName>
</protein>
<evidence type="ECO:0000313" key="2">
    <source>
        <dbReference type="Proteomes" id="UP000321635"/>
    </source>
</evidence>